<feature type="compositionally biased region" description="Polar residues" evidence="1">
    <location>
        <begin position="14"/>
        <end position="24"/>
    </location>
</feature>
<evidence type="ECO:0000313" key="3">
    <source>
        <dbReference type="Proteomes" id="UP000319801"/>
    </source>
</evidence>
<name>A0A556V7U5_BAGYA</name>
<dbReference type="AlphaFoldDB" id="A0A556V7U5"/>
<reference evidence="2 3" key="1">
    <citation type="journal article" date="2019" name="Genome Biol. Evol.">
        <title>Whole-Genome Sequencing of the Giant Devil Catfish, Bagarius yarrelli.</title>
        <authorList>
            <person name="Jiang W."/>
            <person name="Lv Y."/>
            <person name="Cheng L."/>
            <person name="Yang K."/>
            <person name="Chao B."/>
            <person name="Wang X."/>
            <person name="Li Y."/>
            <person name="Pan X."/>
            <person name="You X."/>
            <person name="Zhang Y."/>
            <person name="Yang J."/>
            <person name="Li J."/>
            <person name="Zhang X."/>
            <person name="Liu S."/>
            <person name="Sun C."/>
            <person name="Yang J."/>
            <person name="Shi Q."/>
        </authorList>
    </citation>
    <scope>NUCLEOTIDE SEQUENCE [LARGE SCALE GENOMIC DNA]</scope>
    <source>
        <strain evidence="2">JWS20170419001</strain>
        <tissue evidence="2">Muscle</tissue>
    </source>
</reference>
<accession>A0A556V7U5</accession>
<sequence length="178" mass="19488">MPRSFLVKSKRPGSHSSHSVYYHTQHSDRPVGAVIPATPGSCSSEALERNPKLASAPGYPAAHSHWIPMETSPSASSQTENWVLRRTAEHAAESERAPVSPSVWSPALGGAISSHREQELERLVQVLLSHRLQDNSSTQLCECPLCEKVRPSLTTLHNTTQHYTTPALNSTQLQHSTV</sequence>
<gene>
    <name evidence="2" type="ORF">Baya_14047</name>
</gene>
<evidence type="ECO:0000313" key="2">
    <source>
        <dbReference type="EMBL" id="TSY41734.1"/>
    </source>
</evidence>
<protein>
    <submittedName>
        <fullName evidence="2">Uncharacterized protein</fullName>
    </submittedName>
</protein>
<keyword evidence="3" id="KW-1185">Reference proteome</keyword>
<comment type="caution">
    <text evidence="2">The sequence shown here is derived from an EMBL/GenBank/DDBJ whole genome shotgun (WGS) entry which is preliminary data.</text>
</comment>
<organism evidence="2 3">
    <name type="scientific">Bagarius yarrelli</name>
    <name type="common">Goonch</name>
    <name type="synonym">Bagrus yarrelli</name>
    <dbReference type="NCBI Taxonomy" id="175774"/>
    <lineage>
        <taxon>Eukaryota</taxon>
        <taxon>Metazoa</taxon>
        <taxon>Chordata</taxon>
        <taxon>Craniata</taxon>
        <taxon>Vertebrata</taxon>
        <taxon>Euteleostomi</taxon>
        <taxon>Actinopterygii</taxon>
        <taxon>Neopterygii</taxon>
        <taxon>Teleostei</taxon>
        <taxon>Ostariophysi</taxon>
        <taxon>Siluriformes</taxon>
        <taxon>Sisoridae</taxon>
        <taxon>Sisorinae</taxon>
        <taxon>Bagarius</taxon>
    </lineage>
</organism>
<proteinExistence type="predicted"/>
<feature type="region of interest" description="Disordered" evidence="1">
    <location>
        <begin position="1"/>
        <end position="33"/>
    </location>
</feature>
<dbReference type="Proteomes" id="UP000319801">
    <property type="component" value="Unassembled WGS sequence"/>
</dbReference>
<dbReference type="OrthoDB" id="6155966at2759"/>
<dbReference type="EMBL" id="VCAZ01000147">
    <property type="protein sequence ID" value="TSY41734.1"/>
    <property type="molecule type" value="Genomic_DNA"/>
</dbReference>
<evidence type="ECO:0000256" key="1">
    <source>
        <dbReference type="SAM" id="MobiDB-lite"/>
    </source>
</evidence>